<dbReference type="Proteomes" id="UP000318331">
    <property type="component" value="Unassembled WGS sequence"/>
</dbReference>
<protein>
    <recommendedName>
        <fullName evidence="3">DUF779 domain-containing protein</fullName>
    </recommendedName>
</protein>
<evidence type="ECO:0008006" key="3">
    <source>
        <dbReference type="Google" id="ProtNLM"/>
    </source>
</evidence>
<comment type="caution">
    <text evidence="1">The sequence shown here is derived from an EMBL/GenBank/DDBJ whole genome shotgun (WGS) entry which is preliminary data.</text>
</comment>
<dbReference type="OrthoDB" id="3725739at2"/>
<organism evidence="1 2">
    <name type="scientific">Klugiella xanthotipulae</name>
    <dbReference type="NCBI Taxonomy" id="244735"/>
    <lineage>
        <taxon>Bacteria</taxon>
        <taxon>Bacillati</taxon>
        <taxon>Actinomycetota</taxon>
        <taxon>Actinomycetes</taxon>
        <taxon>Micrococcales</taxon>
        <taxon>Microbacteriaceae</taxon>
        <taxon>Klugiella</taxon>
    </lineage>
</organism>
<dbReference type="AlphaFoldDB" id="A0A543HTF4"/>
<gene>
    <name evidence="1" type="ORF">FB466_2495</name>
</gene>
<evidence type="ECO:0000313" key="1">
    <source>
        <dbReference type="EMBL" id="TQM61539.1"/>
    </source>
</evidence>
<dbReference type="InterPro" id="IPR008497">
    <property type="entry name" value="DUF779"/>
</dbReference>
<reference evidence="1 2" key="1">
    <citation type="submission" date="2019-06" db="EMBL/GenBank/DDBJ databases">
        <title>Sequencing the genomes of 1000 actinobacteria strains.</title>
        <authorList>
            <person name="Klenk H.-P."/>
        </authorList>
    </citation>
    <scope>NUCLEOTIDE SEQUENCE [LARGE SCALE GENOMIC DNA]</scope>
    <source>
        <strain evidence="1 2">DSM 18031</strain>
    </source>
</reference>
<keyword evidence="2" id="KW-1185">Reference proteome</keyword>
<sequence length="164" mass="17338">MQHEDCSRVVMTRAAADVLRRVRADNGDVILHQSGGCCEGSTPLCVLAAHFVVAPADRLLGSVLDGVDADARPTPVWISFRQQEAWAHTQVVLDVVPSDGLGYSLEGDLGFAFVSRARVFTPEELAAVAPAPSRQQLEDGEAVAPVPVAPVDLSGPWVGLCSLP</sequence>
<evidence type="ECO:0000313" key="2">
    <source>
        <dbReference type="Proteomes" id="UP000318331"/>
    </source>
</evidence>
<accession>A0A543HTF4</accession>
<proteinExistence type="predicted"/>
<dbReference type="EMBL" id="VFPN01000003">
    <property type="protein sequence ID" value="TQM61539.1"/>
    <property type="molecule type" value="Genomic_DNA"/>
</dbReference>
<name>A0A543HTF4_9MICO</name>
<dbReference type="RefSeq" id="WP_141918640.1">
    <property type="nucleotide sequence ID" value="NZ_BAAAYS010000006.1"/>
</dbReference>
<dbReference type="Pfam" id="PF05610">
    <property type="entry name" value="DUF779"/>
    <property type="match status" value="1"/>
</dbReference>